<dbReference type="RefSeq" id="WP_081213607.1">
    <property type="nucleotide sequence ID" value="NZ_CP015902.2"/>
</dbReference>
<protein>
    <submittedName>
        <fullName evidence="1">Uncharacterized protein</fullName>
    </submittedName>
</protein>
<evidence type="ECO:0000313" key="1">
    <source>
        <dbReference type="EMBL" id="ARE21246.1"/>
    </source>
</evidence>
<accession>A0A1V0P390</accession>
<proteinExistence type="predicted"/>
<dbReference type="Proteomes" id="UP000192095">
    <property type="component" value="Chromosome"/>
</dbReference>
<reference evidence="1 2" key="1">
    <citation type="journal article" date="2017" name="BMC Genomics">
        <title>Comparative and functional genomics of the Lactococcus lactis taxon; insights into evolution and niche adaptation.</title>
        <authorList>
            <person name="Kelleher P."/>
            <person name="Bottacini F."/>
            <person name="Mahony J."/>
            <person name="Kilcawley K.N."/>
            <person name="van Sinderen D."/>
        </authorList>
    </citation>
    <scope>NUCLEOTIDE SEQUENCE [LARGE SCALE GENOMIC DNA]</scope>
    <source>
        <strain evidence="1 2">UC06</strain>
    </source>
</reference>
<dbReference type="EMBL" id="CP015902">
    <property type="protein sequence ID" value="ARE21246.1"/>
    <property type="molecule type" value="Genomic_DNA"/>
</dbReference>
<name>A0A1V0P390_LACLL</name>
<dbReference type="AlphaFoldDB" id="A0A1V0P390"/>
<sequence>MKIVTITTISKRKLDFSVKDDVCPKTLINNIKSEGIILEDNNKITAINPDYIETIEIEPDKAESDLKDKDAFQAIISSVHSLGGSTSIDSKGNLVLIGGKAYGHIPAQTINDYHKKKGYTYLNI</sequence>
<gene>
    <name evidence="1" type="ORF">LLUC06_1703</name>
</gene>
<evidence type="ECO:0000313" key="2">
    <source>
        <dbReference type="Proteomes" id="UP000192095"/>
    </source>
</evidence>
<organism evidence="1 2">
    <name type="scientific">Lactococcus lactis subsp. lactis</name>
    <name type="common">Streptococcus lactis</name>
    <dbReference type="NCBI Taxonomy" id="1360"/>
    <lineage>
        <taxon>Bacteria</taxon>
        <taxon>Bacillati</taxon>
        <taxon>Bacillota</taxon>
        <taxon>Bacilli</taxon>
        <taxon>Lactobacillales</taxon>
        <taxon>Streptococcaceae</taxon>
        <taxon>Lactococcus</taxon>
    </lineage>
</organism>